<evidence type="ECO:0000313" key="2">
    <source>
        <dbReference type="EMBL" id="CAA3003622.1"/>
    </source>
</evidence>
<keyword evidence="3" id="KW-1185">Reference proteome</keyword>
<feature type="compositionally biased region" description="Polar residues" evidence="1">
    <location>
        <begin position="183"/>
        <end position="210"/>
    </location>
</feature>
<sequence length="1326" mass="148366">MDWRRPVPLRGEYFLFVQLTGVLHFDIVKSFGTSREVFYYWVTTVAFQLMTRLCSCSGSFGCTRRLNSERNQLAEASCKTCGGKFLADGIELVSDSMLETVGPEVMNSNIPELNWKTVTKGRRSKKPVVRNLKVVAKVGNTSPKRVGNFSGSDSDKFGEAGFGQRSSSKVEHVPIKKRRNLLRSPSPNTRVVSIRSQDSSSPQTRTSSPISEDFEQLSDQNHSSGYGSLNSYSNQLSRDFDRSSTVKVGKGVDHGISLEGTEAVLYSSEDFSGIELLAAAACINGMDDDVVNANKEDLTVEDSSIPECSVASTCPTELKVGFTCTEAGNFLSKESVYADSFQSTLVPDKTAPPQNMLESVKDGAVQRAVSSKVDRLHWDLNTVMDAWDEPYDVSDVGNTSKDIDDFGILGGKLKGECCGDHKKCDVEVPRVEFFNMKKEVTNLEELSDSDKTCLEKKCFPKPERCLLEPVNSYADMGESMQIDSDKSHSVQVVSPNSDVDTSIKTVDKDAVPNNSTLAELPCSLSISEPKEKLDGTSGFAGIFPGEYCFGHMIEFNKTTCSEAIPAGIQNLTSNEVPVLELSMSVNDTEDSRKTSELPDIRTSLKETMSLITCERPDIDNSGSNSTDVDFSHPSSNCRSFRASGTFIPDDQSVAIADRKGQDDRVSVAGSMISDSQGHFKPQEIVVKHEDDYVSIERKRSPILQDLCNSYGGGENVDPNALDAKIGIPDDCHDSDVSQDNHGQMVDGDEVTKFQAGYDSPYEDGELRGSVLYSWEDNAVEYGENECVDYDSDVRDGNGSDAADYPGSDIVDGGSEGSQGAKKKFQLMKGFSETDLNKVGSVKHYWRHFTNNETEKAMGGKIESNAGSGTTIDQSVEMVAEEYDDSERRRVVDRTDAVDGKGLCMDEFGSRTSRGKLQSRIEGPSSLVATDGKDVFMQQCRSRRVGGPYSRSERNISPEKYPLRYRPASHVRGRDGCDSQWTYWGSRNHYTSRYHGMEDHSHTRPRNAINDSTNKFGGFDSHEQRQSANYSSRGSYRPSFRRRSPVDRDDYFGIHRRVPLARGTSNNRSEVNSGNYSRRVGREIREDFHEPVPDDAPRLPNYLSRRENSFAHNPGRGSHISLARRKSCSRSRSRSPRPWNLHKERNMGTRQYSRSPDFRSNVRTERTRLPYSKPSFASDNGEGYMSPPRGYFSPQRNCQWVGERNFMDNCLRHRRSPVRMFRRNERFDTVGSSGRMKSDNSFRPTTRPGRFSFTANYDREFKFKAGYEDRIHRVRLSDDDGPVRRFPHDVSNNFDASNNSNKENDVQRTDQRDVPRNARDGKRSFNI</sequence>
<dbReference type="Gramene" id="OE9A103149T14">
    <property type="protein sequence ID" value="OE9A103149C14"/>
    <property type="gene ID" value="OE9A103149"/>
</dbReference>
<feature type="compositionally biased region" description="Basic and acidic residues" evidence="1">
    <location>
        <begin position="1301"/>
        <end position="1326"/>
    </location>
</feature>
<feature type="region of interest" description="Disordered" evidence="1">
    <location>
        <begin position="1277"/>
        <end position="1326"/>
    </location>
</feature>
<reference evidence="2 3" key="1">
    <citation type="submission" date="2019-12" db="EMBL/GenBank/DDBJ databases">
        <authorList>
            <person name="Alioto T."/>
            <person name="Alioto T."/>
            <person name="Gomez Garrido J."/>
        </authorList>
    </citation>
    <scope>NUCLEOTIDE SEQUENCE [LARGE SCALE GENOMIC DNA]</scope>
</reference>
<dbReference type="Proteomes" id="UP000594638">
    <property type="component" value="Unassembled WGS sequence"/>
</dbReference>
<accession>A0A8S0TEI0</accession>
<evidence type="ECO:0000256" key="1">
    <source>
        <dbReference type="SAM" id="MobiDB-lite"/>
    </source>
</evidence>
<gene>
    <name evidence="2" type="ORF">OLEA9_A103149</name>
</gene>
<name>A0A8S0TEI0_OLEEU</name>
<dbReference type="PANTHER" id="PTHR34536">
    <property type="entry name" value="DENTIN SIALOPHOSPHOPROTEIN-LIKE PROTEIN"/>
    <property type="match status" value="1"/>
</dbReference>
<feature type="compositionally biased region" description="Polar residues" evidence="1">
    <location>
        <begin position="1289"/>
        <end position="1300"/>
    </location>
</feature>
<feature type="region of interest" description="Disordered" evidence="1">
    <location>
        <begin position="1106"/>
        <end position="1160"/>
    </location>
</feature>
<comment type="caution">
    <text evidence="2">The sequence shown here is derived from an EMBL/GenBank/DDBJ whole genome shotgun (WGS) entry which is preliminary data.</text>
</comment>
<feature type="compositionally biased region" description="Basic residues" evidence="1">
    <location>
        <begin position="1121"/>
        <end position="1134"/>
    </location>
</feature>
<protein>
    <submittedName>
        <fullName evidence="2">Uncharacterized protein</fullName>
    </submittedName>
</protein>
<feature type="region of interest" description="Disordered" evidence="1">
    <location>
        <begin position="789"/>
        <end position="820"/>
    </location>
</feature>
<feature type="compositionally biased region" description="Basic and acidic residues" evidence="1">
    <location>
        <begin position="1277"/>
        <end position="1287"/>
    </location>
</feature>
<proteinExistence type="predicted"/>
<feature type="region of interest" description="Disordered" evidence="1">
    <location>
        <begin position="143"/>
        <end position="230"/>
    </location>
</feature>
<feature type="region of interest" description="Disordered" evidence="1">
    <location>
        <begin position="994"/>
        <end position="1047"/>
    </location>
</feature>
<dbReference type="PANTHER" id="PTHR34536:SF6">
    <property type="entry name" value="DENTIN SIALOPHOSPHOPROTEIN-LIKE PROTEIN"/>
    <property type="match status" value="1"/>
</dbReference>
<evidence type="ECO:0000313" key="3">
    <source>
        <dbReference type="Proteomes" id="UP000594638"/>
    </source>
</evidence>
<organism evidence="2 3">
    <name type="scientific">Olea europaea subsp. europaea</name>
    <dbReference type="NCBI Taxonomy" id="158383"/>
    <lineage>
        <taxon>Eukaryota</taxon>
        <taxon>Viridiplantae</taxon>
        <taxon>Streptophyta</taxon>
        <taxon>Embryophyta</taxon>
        <taxon>Tracheophyta</taxon>
        <taxon>Spermatophyta</taxon>
        <taxon>Magnoliopsida</taxon>
        <taxon>eudicotyledons</taxon>
        <taxon>Gunneridae</taxon>
        <taxon>Pentapetalae</taxon>
        <taxon>asterids</taxon>
        <taxon>lamiids</taxon>
        <taxon>Lamiales</taxon>
        <taxon>Oleaceae</taxon>
        <taxon>Oleeae</taxon>
        <taxon>Olea</taxon>
    </lineage>
</organism>
<dbReference type="EMBL" id="CACTIH010005994">
    <property type="protein sequence ID" value="CAA3003622.1"/>
    <property type="molecule type" value="Genomic_DNA"/>
</dbReference>
<dbReference type="OrthoDB" id="1350766at2759"/>